<dbReference type="InterPro" id="IPR001128">
    <property type="entry name" value="Cyt_P450"/>
</dbReference>
<dbReference type="SUPFAM" id="SSF48264">
    <property type="entry name" value="Cytochrome P450"/>
    <property type="match status" value="1"/>
</dbReference>
<keyword evidence="6" id="KW-0560">Oxidoreductase</keyword>
<evidence type="ECO:0000256" key="1">
    <source>
        <dbReference type="ARBA" id="ARBA00001971"/>
    </source>
</evidence>
<dbReference type="InterPro" id="IPR050529">
    <property type="entry name" value="CYP450_sterol_14alpha_dmase"/>
</dbReference>
<evidence type="ECO:0000256" key="3">
    <source>
        <dbReference type="ARBA" id="ARBA00022617"/>
    </source>
</evidence>
<evidence type="ECO:0000313" key="7">
    <source>
        <dbReference type="EMBL" id="KAL1845874.1"/>
    </source>
</evidence>
<evidence type="ECO:0000256" key="4">
    <source>
        <dbReference type="ARBA" id="ARBA00022723"/>
    </source>
</evidence>
<sequence>MSISLYTFKYFFGVPAKTLAVYRADTSGPNRKPYPGTDVPADKRIDYLSHQEFLRALSGPGLAPTFRRFQRALKTSSDKLGHSREWTDVPDFRKAFQDIIGRPLIEAIYGTELLRLSPTFVDDLYEFDANVPWLAREPLLLQRIRAELHNRFGGHNVRNVKPEELLGLPLLQSVYAETLRLYTEIYIMVSSSQADVGLGRWRLPKDSIGLLNSSMSHRDARFWNTKDSLHPVDSFWADRFLIDPNDPSSGPINPAVREKLGIKMARQSRHTDGKPFFSTDGLEASWFPYGGGYSICPGRHLAKNVIILTCGILASEFDVEFLTDALRFDQWRFGLGMATPKNPLPCRIKRRQYL</sequence>
<comment type="caution">
    <text evidence="7">The sequence shown here is derived from an EMBL/GenBank/DDBJ whole genome shotgun (WGS) entry which is preliminary data.</text>
</comment>
<evidence type="ECO:0008006" key="9">
    <source>
        <dbReference type="Google" id="ProtNLM"/>
    </source>
</evidence>
<evidence type="ECO:0000256" key="2">
    <source>
        <dbReference type="ARBA" id="ARBA00010617"/>
    </source>
</evidence>
<comment type="cofactor">
    <cofactor evidence="1">
        <name>heme</name>
        <dbReference type="ChEBI" id="CHEBI:30413"/>
    </cofactor>
</comment>
<dbReference type="PRINTS" id="PR00465">
    <property type="entry name" value="EP450IV"/>
</dbReference>
<dbReference type="Pfam" id="PF00067">
    <property type="entry name" value="p450"/>
    <property type="match status" value="1"/>
</dbReference>
<dbReference type="Gene3D" id="1.10.630.10">
    <property type="entry name" value="Cytochrome P450"/>
    <property type="match status" value="1"/>
</dbReference>
<accession>A0ABR3VVE1</accession>
<evidence type="ECO:0000256" key="6">
    <source>
        <dbReference type="ARBA" id="ARBA00023033"/>
    </source>
</evidence>
<proteinExistence type="inferred from homology"/>
<dbReference type="Proteomes" id="UP001583177">
    <property type="component" value="Unassembled WGS sequence"/>
</dbReference>
<evidence type="ECO:0000256" key="5">
    <source>
        <dbReference type="ARBA" id="ARBA00023004"/>
    </source>
</evidence>
<dbReference type="PANTHER" id="PTHR24304">
    <property type="entry name" value="CYTOCHROME P450 FAMILY 7"/>
    <property type="match status" value="1"/>
</dbReference>
<name>A0ABR3VVE1_9PEZI</name>
<dbReference type="PANTHER" id="PTHR24304:SF2">
    <property type="entry name" value="24-HYDROXYCHOLESTEROL 7-ALPHA-HYDROXYLASE"/>
    <property type="match status" value="1"/>
</dbReference>
<dbReference type="InterPro" id="IPR002403">
    <property type="entry name" value="Cyt_P450_E_grp-IV"/>
</dbReference>
<keyword evidence="8" id="KW-1185">Reference proteome</keyword>
<evidence type="ECO:0000313" key="8">
    <source>
        <dbReference type="Proteomes" id="UP001583177"/>
    </source>
</evidence>
<comment type="similarity">
    <text evidence="2">Belongs to the cytochrome P450 family.</text>
</comment>
<organism evidence="7 8">
    <name type="scientific">Diaporthe australafricana</name>
    <dbReference type="NCBI Taxonomy" id="127596"/>
    <lineage>
        <taxon>Eukaryota</taxon>
        <taxon>Fungi</taxon>
        <taxon>Dikarya</taxon>
        <taxon>Ascomycota</taxon>
        <taxon>Pezizomycotina</taxon>
        <taxon>Sordariomycetes</taxon>
        <taxon>Sordariomycetidae</taxon>
        <taxon>Diaporthales</taxon>
        <taxon>Diaporthaceae</taxon>
        <taxon>Diaporthe</taxon>
    </lineage>
</organism>
<reference evidence="7 8" key="1">
    <citation type="journal article" date="2024" name="IMA Fungus">
        <title>IMA Genome - F19 : A genome assembly and annotation guide to empower mycologists, including annotated draft genome sequences of Ceratocystis pirilliformis, Diaporthe australafricana, Fusarium ophioides, Paecilomyces lecythidis, and Sporothrix stenoceras.</title>
        <authorList>
            <person name="Aylward J."/>
            <person name="Wilson A.M."/>
            <person name="Visagie C.M."/>
            <person name="Spraker J."/>
            <person name="Barnes I."/>
            <person name="Buitendag C."/>
            <person name="Ceriani C."/>
            <person name="Del Mar Angel L."/>
            <person name="du Plessis D."/>
            <person name="Fuchs T."/>
            <person name="Gasser K."/>
            <person name="Kramer D."/>
            <person name="Li W."/>
            <person name="Munsamy K."/>
            <person name="Piso A."/>
            <person name="Price J.L."/>
            <person name="Sonnekus B."/>
            <person name="Thomas C."/>
            <person name="van der Nest A."/>
            <person name="van Dijk A."/>
            <person name="van Heerden A."/>
            <person name="van Vuuren N."/>
            <person name="Yilmaz N."/>
            <person name="Duong T.A."/>
            <person name="van der Merwe N.A."/>
            <person name="Wingfield M.J."/>
            <person name="Wingfield B.D."/>
        </authorList>
    </citation>
    <scope>NUCLEOTIDE SEQUENCE [LARGE SCALE GENOMIC DNA]</scope>
    <source>
        <strain evidence="7 8">CMW 18300</strain>
    </source>
</reference>
<gene>
    <name evidence="7" type="ORF">Daus18300_014420</name>
</gene>
<dbReference type="InterPro" id="IPR036396">
    <property type="entry name" value="Cyt_P450_sf"/>
</dbReference>
<protein>
    <recommendedName>
        <fullName evidence="9">Cytochrome P450</fullName>
    </recommendedName>
</protein>
<keyword evidence="6" id="KW-0503">Monooxygenase</keyword>
<keyword evidence="3" id="KW-0349">Heme</keyword>
<keyword evidence="4" id="KW-0479">Metal-binding</keyword>
<keyword evidence="5" id="KW-0408">Iron</keyword>
<dbReference type="EMBL" id="JAWRVE010000289">
    <property type="protein sequence ID" value="KAL1845874.1"/>
    <property type="molecule type" value="Genomic_DNA"/>
</dbReference>